<dbReference type="EMBL" id="LATX01002529">
    <property type="protein sequence ID" value="KTB27602.1"/>
    <property type="molecule type" value="Genomic_DNA"/>
</dbReference>
<gene>
    <name evidence="2" type="ORF">WG66_19810</name>
</gene>
<accession>A0A0W0EUJ4</accession>
<evidence type="ECO:0000313" key="3">
    <source>
        <dbReference type="Proteomes" id="UP000054988"/>
    </source>
</evidence>
<sequence>MRSEPTQTFRSIHGHSQTPGVPRPPPDTTPPPSQIPQASVWDDKTVSETMEEVEWRVTVDEVYEFLYALCASWRTTAPEAVQATVARSVDYLRLGIYLGIVVSNEGCIDFLEQTIPGAHGLLTTILTGVIGTMTATEMESSEVAIGSEVTDPDDLVPVFVGIPDHKAQEVTLPDGCIVHVVRMGSAT</sequence>
<proteinExistence type="predicted"/>
<evidence type="ECO:0000313" key="2">
    <source>
        <dbReference type="EMBL" id="KTB27602.1"/>
    </source>
</evidence>
<dbReference type="AlphaFoldDB" id="A0A0W0EUJ4"/>
<evidence type="ECO:0000256" key="1">
    <source>
        <dbReference type="SAM" id="MobiDB-lite"/>
    </source>
</evidence>
<feature type="region of interest" description="Disordered" evidence="1">
    <location>
        <begin position="1"/>
        <end position="38"/>
    </location>
</feature>
<comment type="caution">
    <text evidence="2">The sequence shown here is derived from an EMBL/GenBank/DDBJ whole genome shotgun (WGS) entry which is preliminary data.</text>
</comment>
<feature type="compositionally biased region" description="Polar residues" evidence="1">
    <location>
        <begin position="1"/>
        <end position="16"/>
    </location>
</feature>
<organism evidence="2 3">
    <name type="scientific">Moniliophthora roreri</name>
    <name type="common">Frosty pod rot fungus</name>
    <name type="synonym">Monilia roreri</name>
    <dbReference type="NCBI Taxonomy" id="221103"/>
    <lineage>
        <taxon>Eukaryota</taxon>
        <taxon>Fungi</taxon>
        <taxon>Dikarya</taxon>
        <taxon>Basidiomycota</taxon>
        <taxon>Agaricomycotina</taxon>
        <taxon>Agaricomycetes</taxon>
        <taxon>Agaricomycetidae</taxon>
        <taxon>Agaricales</taxon>
        <taxon>Marasmiineae</taxon>
        <taxon>Marasmiaceae</taxon>
        <taxon>Moniliophthora</taxon>
    </lineage>
</organism>
<dbReference type="Proteomes" id="UP000054988">
    <property type="component" value="Unassembled WGS sequence"/>
</dbReference>
<feature type="compositionally biased region" description="Pro residues" evidence="1">
    <location>
        <begin position="21"/>
        <end position="34"/>
    </location>
</feature>
<name>A0A0W0EUJ4_MONRR</name>
<protein>
    <submittedName>
        <fullName evidence="2">Uncharacterized protein</fullName>
    </submittedName>
</protein>
<reference evidence="2 3" key="1">
    <citation type="submission" date="2015-12" db="EMBL/GenBank/DDBJ databases">
        <title>Draft genome sequence of Moniliophthora roreri, the causal agent of frosty pod rot of cacao.</title>
        <authorList>
            <person name="Aime M.C."/>
            <person name="Diaz-Valderrama J.R."/>
            <person name="Kijpornyongpan T."/>
            <person name="Phillips-Mora W."/>
        </authorList>
    </citation>
    <scope>NUCLEOTIDE SEQUENCE [LARGE SCALE GENOMIC DNA]</scope>
    <source>
        <strain evidence="2 3">MCA 2952</strain>
    </source>
</reference>